<accession>A0A1A6BGB2</accession>
<name>A0A1A6BGB2_MYCGO</name>
<feature type="domain" description="DUF4333" evidence="2">
    <location>
        <begin position="8"/>
        <end position="87"/>
    </location>
</feature>
<protein>
    <recommendedName>
        <fullName evidence="2">DUF4333 domain-containing protein</fullName>
    </recommendedName>
</protein>
<dbReference type="InterPro" id="IPR025637">
    <property type="entry name" value="DUF4333"/>
</dbReference>
<dbReference type="EMBL" id="MAEM01000302">
    <property type="protein sequence ID" value="OBS01269.1"/>
    <property type="molecule type" value="Genomic_DNA"/>
</dbReference>
<dbReference type="Proteomes" id="UP000093757">
    <property type="component" value="Unassembled WGS sequence"/>
</dbReference>
<dbReference type="AlphaFoldDB" id="A0A1A6BGB2"/>
<proteinExistence type="predicted"/>
<gene>
    <name evidence="3" type="ORF">A9W98_20890</name>
</gene>
<reference evidence="3 4" key="1">
    <citation type="submission" date="2016-06" db="EMBL/GenBank/DDBJ databases">
        <authorList>
            <person name="Kjaerup R.B."/>
            <person name="Dalgaard T.S."/>
            <person name="Juul-Madsen H.R."/>
        </authorList>
    </citation>
    <scope>NUCLEOTIDE SEQUENCE [LARGE SCALE GENOMIC DNA]</scope>
    <source>
        <strain evidence="3 4">1245752.6</strain>
    </source>
</reference>
<comment type="caution">
    <text evidence="3">The sequence shown here is derived from an EMBL/GenBank/DDBJ whole genome shotgun (WGS) entry which is preliminary data.</text>
</comment>
<evidence type="ECO:0000259" key="2">
    <source>
        <dbReference type="Pfam" id="PF14230"/>
    </source>
</evidence>
<evidence type="ECO:0000256" key="1">
    <source>
        <dbReference type="SAM" id="SignalP"/>
    </source>
</evidence>
<keyword evidence="1" id="KW-0732">Signal</keyword>
<feature type="signal peptide" evidence="1">
    <location>
        <begin position="1"/>
        <end position="15"/>
    </location>
</feature>
<organism evidence="3 4">
    <name type="scientific">Mycobacterium gordonae</name>
    <dbReference type="NCBI Taxonomy" id="1778"/>
    <lineage>
        <taxon>Bacteria</taxon>
        <taxon>Bacillati</taxon>
        <taxon>Actinomycetota</taxon>
        <taxon>Actinomycetes</taxon>
        <taxon>Mycobacteriales</taxon>
        <taxon>Mycobacteriaceae</taxon>
        <taxon>Mycobacterium</taxon>
    </lineage>
</organism>
<sequence>MVVVLVVLMVSGAVAGDTKKVAVAGVQTEVQQVLLDRITGYNDGDITNVRCNDGQDPTVKKGRSFTCDVTVRGQQRQLKVTFEDDNGTYEVGLPELSGGK</sequence>
<evidence type="ECO:0000313" key="4">
    <source>
        <dbReference type="Proteomes" id="UP000093757"/>
    </source>
</evidence>
<evidence type="ECO:0000313" key="3">
    <source>
        <dbReference type="EMBL" id="OBS01269.1"/>
    </source>
</evidence>
<dbReference type="Pfam" id="PF14230">
    <property type="entry name" value="DUF4333"/>
    <property type="match status" value="1"/>
</dbReference>
<feature type="chain" id="PRO_5038397086" description="DUF4333 domain-containing protein" evidence="1">
    <location>
        <begin position="16"/>
        <end position="100"/>
    </location>
</feature>